<feature type="transmembrane region" description="Helical" evidence="12">
    <location>
        <begin position="75"/>
        <end position="96"/>
    </location>
</feature>
<dbReference type="PANTHER" id="PTHR14269:SF62">
    <property type="entry name" value="CDP-DIACYLGLYCEROL--GLYCEROL-3-PHOSPHATE 3-PHOSPHATIDYLTRANSFERASE 1, CHLOROPLASTIC"/>
    <property type="match status" value="1"/>
</dbReference>
<comment type="caution">
    <text evidence="13">The sequence shown here is derived from an EMBL/GenBank/DDBJ whole genome shotgun (WGS) entry which is preliminary data.</text>
</comment>
<dbReference type="Pfam" id="PF01066">
    <property type="entry name" value="CDP-OH_P_transf"/>
    <property type="match status" value="1"/>
</dbReference>
<dbReference type="GO" id="GO:0016020">
    <property type="term" value="C:membrane"/>
    <property type="evidence" value="ECO:0007669"/>
    <property type="project" value="UniProtKB-SubCell"/>
</dbReference>
<dbReference type="GO" id="GO:0046474">
    <property type="term" value="P:glycerophospholipid biosynthetic process"/>
    <property type="evidence" value="ECO:0007669"/>
    <property type="project" value="TreeGrafter"/>
</dbReference>
<comment type="similarity">
    <text evidence="2 11">Belongs to the CDP-alcohol phosphatidyltransferase class-I family.</text>
</comment>
<keyword evidence="5 12" id="KW-0812">Transmembrane</keyword>
<evidence type="ECO:0000256" key="9">
    <source>
        <dbReference type="ARBA" id="ARBA00023209"/>
    </source>
</evidence>
<keyword evidence="7" id="KW-0443">Lipid metabolism</keyword>
<evidence type="ECO:0000256" key="4">
    <source>
        <dbReference type="ARBA" id="ARBA00022679"/>
    </source>
</evidence>
<evidence type="ECO:0000256" key="8">
    <source>
        <dbReference type="ARBA" id="ARBA00023136"/>
    </source>
</evidence>
<sequence length="199" mass="22054">MSVSESLTRIATYYQNLNVANFLTISRVIAIPFFIVALAYKHNGIALAIFVGCGLTDGLDGFIARTYHQRTAIGAFLDPLADKLLLMSSFVTLTILDLPNQLPFWLIVTVISRDVIISIGIAVLFMLDTHVNIAPTKVGKLNTFLQITLIIVVLFFNHTNAHYPDMLLSLCWLTFVTTVISGLGYIYQGVQLLNRNSDT</sequence>
<gene>
    <name evidence="13" type="ORF">CSA56_18075</name>
</gene>
<evidence type="ECO:0000256" key="6">
    <source>
        <dbReference type="ARBA" id="ARBA00022989"/>
    </source>
</evidence>
<evidence type="ECO:0000256" key="1">
    <source>
        <dbReference type="ARBA" id="ARBA00004141"/>
    </source>
</evidence>
<protein>
    <submittedName>
        <fullName evidence="13">CDP-diacylglycerol--glycerol-3-phosphate 3-phosphatidyltransferase</fullName>
    </submittedName>
</protein>
<dbReference type="InterPro" id="IPR050324">
    <property type="entry name" value="CDP-alcohol_PTase-I"/>
</dbReference>
<dbReference type="AlphaFoldDB" id="A0A2G6K770"/>
<evidence type="ECO:0000256" key="12">
    <source>
        <dbReference type="SAM" id="Phobius"/>
    </source>
</evidence>
<dbReference type="PANTHER" id="PTHR14269">
    <property type="entry name" value="CDP-DIACYLGLYCEROL--GLYCEROL-3-PHOSPHATE 3-PHOSPHATIDYLTRANSFERASE-RELATED"/>
    <property type="match status" value="1"/>
</dbReference>
<evidence type="ECO:0000256" key="7">
    <source>
        <dbReference type="ARBA" id="ARBA00023098"/>
    </source>
</evidence>
<dbReference type="PROSITE" id="PS00379">
    <property type="entry name" value="CDP_ALCOHOL_P_TRANSF"/>
    <property type="match status" value="1"/>
</dbReference>
<dbReference type="InterPro" id="IPR000462">
    <property type="entry name" value="CDP-OH_P_trans"/>
</dbReference>
<evidence type="ECO:0000256" key="2">
    <source>
        <dbReference type="ARBA" id="ARBA00010441"/>
    </source>
</evidence>
<evidence type="ECO:0000256" key="11">
    <source>
        <dbReference type="RuleBase" id="RU003750"/>
    </source>
</evidence>
<comment type="subcellular location">
    <subcellularLocation>
        <location evidence="1">Membrane</location>
        <topology evidence="1">Multi-pass membrane protein</topology>
    </subcellularLocation>
</comment>
<name>A0A2G6K770_9BACT</name>
<dbReference type="Gene3D" id="1.20.120.1760">
    <property type="match status" value="1"/>
</dbReference>
<keyword evidence="9" id="KW-0594">Phospholipid biosynthesis</keyword>
<dbReference type="EMBL" id="PDSK01000143">
    <property type="protein sequence ID" value="PIE31513.1"/>
    <property type="molecule type" value="Genomic_DNA"/>
</dbReference>
<accession>A0A2G6K770</accession>
<proteinExistence type="inferred from homology"/>
<keyword evidence="4 11" id="KW-0808">Transferase</keyword>
<evidence type="ECO:0000313" key="14">
    <source>
        <dbReference type="Proteomes" id="UP000230821"/>
    </source>
</evidence>
<keyword evidence="8 12" id="KW-0472">Membrane</keyword>
<reference evidence="13 14" key="1">
    <citation type="submission" date="2017-10" db="EMBL/GenBank/DDBJ databases">
        <title>Novel microbial diversity and functional potential in the marine mammal oral microbiome.</title>
        <authorList>
            <person name="Dudek N.K."/>
            <person name="Sun C.L."/>
            <person name="Burstein D."/>
            <person name="Kantor R.S."/>
            <person name="Aliaga Goltsman D.S."/>
            <person name="Bik E.M."/>
            <person name="Thomas B.C."/>
            <person name="Banfield J.F."/>
            <person name="Relman D.A."/>
        </authorList>
    </citation>
    <scope>NUCLEOTIDE SEQUENCE [LARGE SCALE GENOMIC DNA]</scope>
    <source>
        <strain evidence="13">DOLJORAL78_47_16</strain>
    </source>
</reference>
<evidence type="ECO:0000313" key="13">
    <source>
        <dbReference type="EMBL" id="PIE31513.1"/>
    </source>
</evidence>
<organism evidence="13 14">
    <name type="scientific">candidate division KSB3 bacterium</name>
    <dbReference type="NCBI Taxonomy" id="2044937"/>
    <lineage>
        <taxon>Bacteria</taxon>
        <taxon>candidate division KSB3</taxon>
    </lineage>
</organism>
<evidence type="ECO:0000256" key="5">
    <source>
        <dbReference type="ARBA" id="ARBA00022692"/>
    </source>
</evidence>
<evidence type="ECO:0000256" key="3">
    <source>
        <dbReference type="ARBA" id="ARBA00022516"/>
    </source>
</evidence>
<keyword evidence="10" id="KW-1208">Phospholipid metabolism</keyword>
<evidence type="ECO:0000256" key="10">
    <source>
        <dbReference type="ARBA" id="ARBA00023264"/>
    </source>
</evidence>
<dbReference type="PIRSF" id="PIRSF000847">
    <property type="entry name" value="Phos_ph_gly_syn"/>
    <property type="match status" value="1"/>
</dbReference>
<keyword evidence="3" id="KW-0444">Lipid biosynthesis</keyword>
<dbReference type="GO" id="GO:0008444">
    <property type="term" value="F:CDP-diacylglycerol-glycerol-3-phosphate 3-phosphatidyltransferase activity"/>
    <property type="evidence" value="ECO:0007669"/>
    <property type="project" value="InterPro"/>
</dbReference>
<feature type="transmembrane region" description="Helical" evidence="12">
    <location>
        <begin position="45"/>
        <end position="63"/>
    </location>
</feature>
<dbReference type="InterPro" id="IPR048254">
    <property type="entry name" value="CDP_ALCOHOL_P_TRANSF_CS"/>
</dbReference>
<feature type="transmembrane region" description="Helical" evidence="12">
    <location>
        <begin position="166"/>
        <end position="187"/>
    </location>
</feature>
<keyword evidence="6 12" id="KW-1133">Transmembrane helix</keyword>
<dbReference type="InterPro" id="IPR043130">
    <property type="entry name" value="CDP-OH_PTrfase_TM_dom"/>
</dbReference>
<dbReference type="InterPro" id="IPR004570">
    <property type="entry name" value="Phosphatidylglycerol_P_synth"/>
</dbReference>
<feature type="transmembrane region" description="Helical" evidence="12">
    <location>
        <begin position="20"/>
        <end position="39"/>
    </location>
</feature>
<feature type="transmembrane region" description="Helical" evidence="12">
    <location>
        <begin position="139"/>
        <end position="160"/>
    </location>
</feature>
<dbReference type="Proteomes" id="UP000230821">
    <property type="component" value="Unassembled WGS sequence"/>
</dbReference>
<feature type="transmembrane region" description="Helical" evidence="12">
    <location>
        <begin position="102"/>
        <end position="127"/>
    </location>
</feature>